<sequence>MGSDESKPLNMNISELCKKEEQNLPLNIRFVGRGSYGVVYAYKHDPDYVYKMYNTEELYSYDYKAYERINKYINDKIPEYKDLFAEYCGSVEQKSFKYKHLKCIKMRRYKQDIFNPYWSASQIKNILNSLYRIFNLIITLNKNGILFYDLHFGNILYKISSNNKVELVLCDYADMIRMDTIGSRDTDEYCFHYAYSPIMYLSLARNDHDLKKLLSNDYNLSVYMDKFRKAKNELSIDTGYYNEMFFHFRKHMRSHNNYDNLFYEKFHTYEKFSNDSYIPPFNIIRKSLKDKYGDCVPTYKEYCLDVIQFFDIYCLGIIISGFSRFIPHNIVKAQYDTLTYKMMTVNKYFQKSFDDIQKEFAFIHDNMMSLDFDYHYNIDYSNIKMIKIRGLYMETVTNNSMSTDKIMIEKNENNKADEKEKEVKRPT</sequence>
<organism evidence="2">
    <name type="scientific">viral metagenome</name>
    <dbReference type="NCBI Taxonomy" id="1070528"/>
    <lineage>
        <taxon>unclassified sequences</taxon>
        <taxon>metagenomes</taxon>
        <taxon>organismal metagenomes</taxon>
    </lineage>
</organism>
<accession>A0A6C0IKV7</accession>
<name>A0A6C0IKV7_9ZZZZ</name>
<dbReference type="InterPro" id="IPR011009">
    <property type="entry name" value="Kinase-like_dom_sf"/>
</dbReference>
<dbReference type="EMBL" id="MN740207">
    <property type="protein sequence ID" value="QHT93449.1"/>
    <property type="molecule type" value="Genomic_DNA"/>
</dbReference>
<proteinExistence type="predicted"/>
<dbReference type="SUPFAM" id="SSF56112">
    <property type="entry name" value="Protein kinase-like (PK-like)"/>
    <property type="match status" value="1"/>
</dbReference>
<dbReference type="Gene3D" id="1.10.510.10">
    <property type="entry name" value="Transferase(Phosphotransferase) domain 1"/>
    <property type="match status" value="1"/>
</dbReference>
<evidence type="ECO:0000256" key="1">
    <source>
        <dbReference type="SAM" id="MobiDB-lite"/>
    </source>
</evidence>
<dbReference type="AlphaFoldDB" id="A0A6C0IKV7"/>
<feature type="region of interest" description="Disordered" evidence="1">
    <location>
        <begin position="407"/>
        <end position="427"/>
    </location>
</feature>
<protein>
    <recommendedName>
        <fullName evidence="3">Protein kinase domain-containing protein</fullName>
    </recommendedName>
</protein>
<evidence type="ECO:0000313" key="2">
    <source>
        <dbReference type="EMBL" id="QHT93449.1"/>
    </source>
</evidence>
<evidence type="ECO:0008006" key="3">
    <source>
        <dbReference type="Google" id="ProtNLM"/>
    </source>
</evidence>
<reference evidence="2" key="1">
    <citation type="journal article" date="2020" name="Nature">
        <title>Giant virus diversity and host interactions through global metagenomics.</title>
        <authorList>
            <person name="Schulz F."/>
            <person name="Roux S."/>
            <person name="Paez-Espino D."/>
            <person name="Jungbluth S."/>
            <person name="Walsh D.A."/>
            <person name="Denef V.J."/>
            <person name="McMahon K.D."/>
            <person name="Konstantinidis K.T."/>
            <person name="Eloe-Fadrosh E.A."/>
            <person name="Kyrpides N.C."/>
            <person name="Woyke T."/>
        </authorList>
    </citation>
    <scope>NUCLEOTIDE SEQUENCE</scope>
    <source>
        <strain evidence="2">GVMAG-M-3300024252-29</strain>
    </source>
</reference>